<evidence type="ECO:0000256" key="6">
    <source>
        <dbReference type="SAM" id="Coils"/>
    </source>
</evidence>
<protein>
    <recommendedName>
        <fullName evidence="9">VASt domain-containing protein</fullName>
    </recommendedName>
</protein>
<evidence type="ECO:0000313" key="10">
    <source>
        <dbReference type="EMBL" id="KAG0258159.1"/>
    </source>
</evidence>
<dbReference type="PANTHER" id="PTHR23319">
    <property type="entry name" value="GRAM DOMAIN CONTAINING 1B, ISOFORM E"/>
    <property type="match status" value="1"/>
</dbReference>
<dbReference type="Proteomes" id="UP000726737">
    <property type="component" value="Unassembled WGS sequence"/>
</dbReference>
<dbReference type="GO" id="GO:0032366">
    <property type="term" value="P:intracellular sterol transport"/>
    <property type="evidence" value="ECO:0007669"/>
    <property type="project" value="TreeGrafter"/>
</dbReference>
<dbReference type="GO" id="GO:0005739">
    <property type="term" value="C:mitochondrion"/>
    <property type="evidence" value="ECO:0007669"/>
    <property type="project" value="TreeGrafter"/>
</dbReference>
<feature type="domain" description="VASt" evidence="9">
    <location>
        <begin position="384"/>
        <end position="554"/>
    </location>
</feature>
<feature type="region of interest" description="Disordered" evidence="7">
    <location>
        <begin position="1"/>
        <end position="68"/>
    </location>
</feature>
<dbReference type="SMART" id="SM00568">
    <property type="entry name" value="GRAM"/>
    <property type="match status" value="1"/>
</dbReference>
<keyword evidence="11" id="KW-1185">Reference proteome</keyword>
<dbReference type="InterPro" id="IPR011993">
    <property type="entry name" value="PH-like_dom_sf"/>
</dbReference>
<dbReference type="GO" id="GO:0140268">
    <property type="term" value="C:endoplasmic reticulum-plasma membrane contact site"/>
    <property type="evidence" value="ECO:0007669"/>
    <property type="project" value="TreeGrafter"/>
</dbReference>
<reference evidence="10" key="1">
    <citation type="journal article" date="2020" name="Fungal Divers.">
        <title>Resolving the Mortierellaceae phylogeny through synthesis of multi-gene phylogenetics and phylogenomics.</title>
        <authorList>
            <person name="Vandepol N."/>
            <person name="Liber J."/>
            <person name="Desiro A."/>
            <person name="Na H."/>
            <person name="Kennedy M."/>
            <person name="Barry K."/>
            <person name="Grigoriev I.V."/>
            <person name="Miller A.N."/>
            <person name="O'Donnell K."/>
            <person name="Stajich J.E."/>
            <person name="Bonito G."/>
        </authorList>
    </citation>
    <scope>NUCLEOTIDE SEQUENCE</scope>
    <source>
        <strain evidence="10">KOD948</strain>
    </source>
</reference>
<keyword evidence="4 8" id="KW-1133">Transmembrane helix</keyword>
<feature type="compositionally biased region" description="Polar residues" evidence="7">
    <location>
        <begin position="321"/>
        <end position="338"/>
    </location>
</feature>
<evidence type="ECO:0000256" key="1">
    <source>
        <dbReference type="ARBA" id="ARBA00004167"/>
    </source>
</evidence>
<comment type="caution">
    <text evidence="10">The sequence shown here is derived from an EMBL/GenBank/DDBJ whole genome shotgun (WGS) entry which is preliminary data.</text>
</comment>
<dbReference type="GO" id="GO:0005886">
    <property type="term" value="C:plasma membrane"/>
    <property type="evidence" value="ECO:0007669"/>
    <property type="project" value="TreeGrafter"/>
</dbReference>
<keyword evidence="5 8" id="KW-0472">Membrane</keyword>
<evidence type="ECO:0000256" key="2">
    <source>
        <dbReference type="ARBA" id="ARBA00006582"/>
    </source>
</evidence>
<dbReference type="GO" id="GO:0032934">
    <property type="term" value="F:sterol binding"/>
    <property type="evidence" value="ECO:0007669"/>
    <property type="project" value="TreeGrafter"/>
</dbReference>
<keyword evidence="3 8" id="KW-0812">Transmembrane</keyword>
<dbReference type="Pfam" id="PF02893">
    <property type="entry name" value="GRAM"/>
    <property type="match status" value="1"/>
</dbReference>
<dbReference type="GO" id="GO:0032541">
    <property type="term" value="C:cortical endoplasmic reticulum"/>
    <property type="evidence" value="ECO:0007669"/>
    <property type="project" value="TreeGrafter"/>
</dbReference>
<comment type="similarity">
    <text evidence="2">Belongs to the YSP2 family.</text>
</comment>
<feature type="compositionally biased region" description="Basic residues" evidence="7">
    <location>
        <begin position="276"/>
        <end position="288"/>
    </location>
</feature>
<dbReference type="Pfam" id="PF16016">
    <property type="entry name" value="VASt"/>
    <property type="match status" value="1"/>
</dbReference>
<evidence type="ECO:0000313" key="11">
    <source>
        <dbReference type="Proteomes" id="UP000726737"/>
    </source>
</evidence>
<dbReference type="InterPro" id="IPR004182">
    <property type="entry name" value="GRAM"/>
</dbReference>
<feature type="compositionally biased region" description="Polar residues" evidence="7">
    <location>
        <begin position="581"/>
        <end position="596"/>
    </location>
</feature>
<dbReference type="GO" id="GO:0005789">
    <property type="term" value="C:endoplasmic reticulum membrane"/>
    <property type="evidence" value="ECO:0007669"/>
    <property type="project" value="TreeGrafter"/>
</dbReference>
<evidence type="ECO:0000256" key="8">
    <source>
        <dbReference type="SAM" id="Phobius"/>
    </source>
</evidence>
<evidence type="ECO:0000256" key="4">
    <source>
        <dbReference type="ARBA" id="ARBA00022989"/>
    </source>
</evidence>
<sequence length="823" mass="90826">MESSQADPMATETFQPNGGYAQLHYDTQDFTDHSYMAGPGSFPETYETQGQNDVLEKDSSSITQSNEGDDAYGASISFVYANEKRFSDFHTVFRSVPDEEKLIEDYGCALQKEILVQGRLYISENHVCFNANIFGWVTNLVIAFSEITAIEKRLTAFVIPNAISIVTTTNTKGHFFASFLSRDSAHDLLMAAWRKSFPCAANASAINNNVYFRNNRSNITLNEDDDDAESFISARAASDSRRNRHRRSSSASQNWTADEADWDETEDMDGKSSYGPRRRGSKRAAVKKILKEPQSDGNRTGRGRSISELPPKPASLDYNKQETLGTKASLNFDDNATVTKRRGTEPHPNNHSGQGHRQKSNDEANVVVINRTPTTCKCSKDGRHYANTYMAEMYPGSIQSMWNLLFESEFNREFLTNEVMKGADVQEEPWQKSGDGTLAKVTKYTKWLGMPIGPKTTKAVLTDVCEHKDMDEYVTTVTTTSTPDVPSGGSFTTKCRTCITWAGPNQVQIVVTGAVEFTKSSWIKGQIEKGAAEGMSTHYRELDLSIRKYIADHPDQFAGSGARAQSSAAAAAVVAGHPQADTPSQGSRSRQSTAGSRTDHELNAGSDQPSSIEKTGVEKRFQEPTSAERSQEKTGLAGIFSSVFTPLSLGGGDGASHLVLVSVLILVMLANIYIWFQISNVTSQIEKIQGSVLSQRAGPGSRAFSKNGNNGNSAYMGYTGSDDMYDQEQEEAMWAWLTEREERHRRLQRVKSKDWNALRKGNKDAEGAAQSNDNSNDNDHTHDPSADIKERALTEAKLQARINELQKQLETLESALDHGAKGM</sequence>
<evidence type="ECO:0000256" key="7">
    <source>
        <dbReference type="SAM" id="MobiDB-lite"/>
    </source>
</evidence>
<dbReference type="GO" id="GO:0120015">
    <property type="term" value="F:sterol transfer activity"/>
    <property type="evidence" value="ECO:0007669"/>
    <property type="project" value="TreeGrafter"/>
</dbReference>
<feature type="region of interest" description="Disordered" evidence="7">
    <location>
        <begin position="569"/>
        <end position="633"/>
    </location>
</feature>
<evidence type="ECO:0000259" key="9">
    <source>
        <dbReference type="PROSITE" id="PS51778"/>
    </source>
</evidence>
<feature type="compositionally biased region" description="Polar residues" evidence="7">
    <location>
        <begin position="1"/>
        <end position="16"/>
    </location>
</feature>
<name>A0A9P6Q3Z4_9FUNG</name>
<comment type="subcellular location">
    <subcellularLocation>
        <location evidence="1">Membrane</location>
        <topology evidence="1">Single-pass membrane protein</topology>
    </subcellularLocation>
</comment>
<dbReference type="OrthoDB" id="2162691at2759"/>
<dbReference type="InterPro" id="IPR051482">
    <property type="entry name" value="Cholesterol_transport"/>
</dbReference>
<organism evidence="10 11">
    <name type="scientific">Mortierella polycephala</name>
    <dbReference type="NCBI Taxonomy" id="41804"/>
    <lineage>
        <taxon>Eukaryota</taxon>
        <taxon>Fungi</taxon>
        <taxon>Fungi incertae sedis</taxon>
        <taxon>Mucoromycota</taxon>
        <taxon>Mortierellomycotina</taxon>
        <taxon>Mortierellomycetes</taxon>
        <taxon>Mortierellales</taxon>
        <taxon>Mortierellaceae</taxon>
        <taxon>Mortierella</taxon>
    </lineage>
</organism>
<dbReference type="AlphaFoldDB" id="A0A9P6Q3Z4"/>
<dbReference type="PANTHER" id="PTHR23319:SF4">
    <property type="entry name" value="GRAM DOMAIN CONTAINING 1B, ISOFORM E"/>
    <property type="match status" value="1"/>
</dbReference>
<accession>A0A9P6Q3Z4</accession>
<evidence type="ECO:0000256" key="3">
    <source>
        <dbReference type="ARBA" id="ARBA00022692"/>
    </source>
</evidence>
<dbReference type="CDD" id="cd13220">
    <property type="entry name" value="PH-GRAM_GRAMDC"/>
    <property type="match status" value="1"/>
</dbReference>
<dbReference type="PROSITE" id="PS51778">
    <property type="entry name" value="VAST"/>
    <property type="match status" value="1"/>
</dbReference>
<feature type="coiled-coil region" evidence="6">
    <location>
        <begin position="788"/>
        <end position="815"/>
    </location>
</feature>
<feature type="transmembrane region" description="Helical" evidence="8">
    <location>
        <begin position="655"/>
        <end position="676"/>
    </location>
</feature>
<dbReference type="EMBL" id="JAAAJA010000230">
    <property type="protein sequence ID" value="KAG0258159.1"/>
    <property type="molecule type" value="Genomic_DNA"/>
</dbReference>
<proteinExistence type="inferred from homology"/>
<gene>
    <name evidence="10" type="ORF">BG011_003489</name>
</gene>
<keyword evidence="6" id="KW-0175">Coiled coil</keyword>
<feature type="compositionally biased region" description="Acidic residues" evidence="7">
    <location>
        <begin position="258"/>
        <end position="267"/>
    </location>
</feature>
<feature type="compositionally biased region" description="Basic and acidic residues" evidence="7">
    <location>
        <begin position="757"/>
        <end position="766"/>
    </location>
</feature>
<dbReference type="InterPro" id="IPR031968">
    <property type="entry name" value="VASt"/>
</dbReference>
<dbReference type="Gene3D" id="2.30.29.30">
    <property type="entry name" value="Pleckstrin-homology domain (PH domain)/Phosphotyrosine-binding domain (PTB)"/>
    <property type="match status" value="1"/>
</dbReference>
<feature type="region of interest" description="Disordered" evidence="7">
    <location>
        <begin position="236"/>
        <end position="363"/>
    </location>
</feature>
<evidence type="ECO:0000256" key="5">
    <source>
        <dbReference type="ARBA" id="ARBA00023136"/>
    </source>
</evidence>
<feature type="region of interest" description="Disordered" evidence="7">
    <location>
        <begin position="757"/>
        <end position="785"/>
    </location>
</feature>